<feature type="signal peptide" evidence="9">
    <location>
        <begin position="1"/>
        <end position="21"/>
    </location>
</feature>
<keyword evidence="6" id="KW-0211">Defensin</keyword>
<dbReference type="RefSeq" id="XP_021026681.1">
    <property type="nucleotide sequence ID" value="XM_021171022.1"/>
</dbReference>
<comment type="similarity">
    <text evidence="2">Belongs to the beta-defensin family.</text>
</comment>
<dbReference type="GO" id="GO:0005615">
    <property type="term" value="C:extracellular space"/>
    <property type="evidence" value="ECO:0007669"/>
    <property type="project" value="TreeGrafter"/>
</dbReference>
<evidence type="ECO:0000313" key="12">
    <source>
        <dbReference type="RefSeq" id="XP_021026681.1"/>
    </source>
</evidence>
<accession>A0A6P5QBI4</accession>
<dbReference type="GeneID" id="110300749"/>
<dbReference type="PANTHER" id="PTHR21388">
    <property type="entry name" value="BETA-DEFENSIN-RELATED"/>
    <property type="match status" value="1"/>
</dbReference>
<dbReference type="GO" id="GO:0050829">
    <property type="term" value="P:defense response to Gram-negative bacterium"/>
    <property type="evidence" value="ECO:0007669"/>
    <property type="project" value="TreeGrafter"/>
</dbReference>
<dbReference type="KEGG" id="mcal:110300749"/>
<dbReference type="PANTHER" id="PTHR21388:SF5">
    <property type="entry name" value="BETA-DEFENSIN 38"/>
    <property type="match status" value="1"/>
</dbReference>
<evidence type="ECO:0000256" key="8">
    <source>
        <dbReference type="ARBA" id="ARBA00023157"/>
    </source>
</evidence>
<evidence type="ECO:0000256" key="5">
    <source>
        <dbReference type="ARBA" id="ARBA00022729"/>
    </source>
</evidence>
<dbReference type="Proteomes" id="UP000515126">
    <property type="component" value="Chromosome 8"/>
</dbReference>
<evidence type="ECO:0000256" key="4">
    <source>
        <dbReference type="ARBA" id="ARBA00022529"/>
    </source>
</evidence>
<dbReference type="GO" id="GO:0031731">
    <property type="term" value="F:CCR6 chemokine receptor binding"/>
    <property type="evidence" value="ECO:0007669"/>
    <property type="project" value="TreeGrafter"/>
</dbReference>
<protein>
    <submittedName>
        <fullName evidence="12">Beta-defensin 38</fullName>
    </submittedName>
</protein>
<keyword evidence="11" id="KW-1185">Reference proteome</keyword>
<keyword evidence="3" id="KW-0964">Secreted</keyword>
<evidence type="ECO:0000256" key="7">
    <source>
        <dbReference type="ARBA" id="ARBA00023022"/>
    </source>
</evidence>
<gene>
    <name evidence="12" type="primary">LOC110300749</name>
</gene>
<dbReference type="Gene3D" id="3.10.360.10">
    <property type="entry name" value="Antimicrobial Peptide, Beta-defensin 2, Chain A"/>
    <property type="match status" value="1"/>
</dbReference>
<evidence type="ECO:0000313" key="11">
    <source>
        <dbReference type="Proteomes" id="UP000515126"/>
    </source>
</evidence>
<evidence type="ECO:0000256" key="6">
    <source>
        <dbReference type="ARBA" id="ARBA00022940"/>
    </source>
</evidence>
<reference evidence="12" key="1">
    <citation type="submission" date="2025-08" db="UniProtKB">
        <authorList>
            <consortium name="RefSeq"/>
        </authorList>
    </citation>
    <scope>IDENTIFICATION</scope>
</reference>
<evidence type="ECO:0000256" key="9">
    <source>
        <dbReference type="SAM" id="SignalP"/>
    </source>
</evidence>
<dbReference type="Pfam" id="PF00711">
    <property type="entry name" value="Defensin_beta"/>
    <property type="match status" value="1"/>
</dbReference>
<feature type="chain" id="PRO_5027977273" evidence="9">
    <location>
        <begin position="22"/>
        <end position="63"/>
    </location>
</feature>
<keyword evidence="8" id="KW-1015">Disulfide bond</keyword>
<evidence type="ECO:0000259" key="10">
    <source>
        <dbReference type="Pfam" id="PF00711"/>
    </source>
</evidence>
<evidence type="ECO:0000256" key="3">
    <source>
        <dbReference type="ARBA" id="ARBA00022525"/>
    </source>
</evidence>
<dbReference type="SUPFAM" id="SSF57392">
    <property type="entry name" value="Defensin-like"/>
    <property type="match status" value="1"/>
</dbReference>
<evidence type="ECO:0000256" key="2">
    <source>
        <dbReference type="ARBA" id="ARBA00007371"/>
    </source>
</evidence>
<evidence type="ECO:0000256" key="1">
    <source>
        <dbReference type="ARBA" id="ARBA00004613"/>
    </source>
</evidence>
<name>A0A6P5QBI4_MUSCR</name>
<comment type="subcellular location">
    <subcellularLocation>
        <location evidence="1">Secreted</location>
    </subcellularLocation>
</comment>
<dbReference type="InterPro" id="IPR001855">
    <property type="entry name" value="Defensin_beta-like"/>
</dbReference>
<keyword evidence="7" id="KW-0044">Antibiotic</keyword>
<dbReference type="AlphaFoldDB" id="A0A6P5QBI4"/>
<organism evidence="11 12">
    <name type="scientific">Mus caroli</name>
    <name type="common">Ryukyu mouse</name>
    <name type="synonym">Ricefield mouse</name>
    <dbReference type="NCBI Taxonomy" id="10089"/>
    <lineage>
        <taxon>Eukaryota</taxon>
        <taxon>Metazoa</taxon>
        <taxon>Chordata</taxon>
        <taxon>Craniata</taxon>
        <taxon>Vertebrata</taxon>
        <taxon>Euteleostomi</taxon>
        <taxon>Mammalia</taxon>
        <taxon>Eutheria</taxon>
        <taxon>Euarchontoglires</taxon>
        <taxon>Glires</taxon>
        <taxon>Rodentia</taxon>
        <taxon>Myomorpha</taxon>
        <taxon>Muroidea</taxon>
        <taxon>Muridae</taxon>
        <taxon>Murinae</taxon>
        <taxon>Mus</taxon>
        <taxon>Mus</taxon>
    </lineage>
</organism>
<sequence length="63" mass="7394">MKISCFLLLILSLYFFQINQAIGPDTKKCVQRKNACHYFECPWLYNSVGTCYKGKGKCCQKRY</sequence>
<feature type="domain" description="Beta-defensin-like" evidence="10">
    <location>
        <begin position="25"/>
        <end position="60"/>
    </location>
</feature>
<keyword evidence="4" id="KW-0929">Antimicrobial</keyword>
<dbReference type="GO" id="GO:0002227">
    <property type="term" value="P:innate immune response in mucosa"/>
    <property type="evidence" value="ECO:0007669"/>
    <property type="project" value="TreeGrafter"/>
</dbReference>
<dbReference type="GO" id="GO:0050830">
    <property type="term" value="P:defense response to Gram-positive bacterium"/>
    <property type="evidence" value="ECO:0007669"/>
    <property type="project" value="TreeGrafter"/>
</dbReference>
<proteinExistence type="inferred from homology"/>
<keyword evidence="5 9" id="KW-0732">Signal</keyword>